<sequence length="287" mass="32365">MRSILVIGAGGMAGHVISTYLKESGSFDVSTLSGHHRVSAETTLLDVTDNTKFTEYLDKGSFDVIINCIGSLVQASEDRKDRAVYLNAYLPHMLEQRYAETFTKIIHLSTDCVFSGENPPYREESVPDGALFYDRSKYLGELVNNKDLTFRMSIIGPDSQSNGLGLFNWFFAQHDRISGYIGAMWNGVTTITLAHAIHEAIEQDLTGLYHLVPKGNISKYELLKLFQRVFRRDDITVTPKDVASADKTLLSTRGDFDFTIPSYPEQIEEMRSWVEDHSAIYPHYSMP</sequence>
<dbReference type="Proteomes" id="UP001501257">
    <property type="component" value="Unassembled WGS sequence"/>
</dbReference>
<dbReference type="InterPro" id="IPR029903">
    <property type="entry name" value="RmlD-like-bd"/>
</dbReference>
<dbReference type="InterPro" id="IPR036291">
    <property type="entry name" value="NAD(P)-bd_dom_sf"/>
</dbReference>
<comment type="similarity">
    <text evidence="1 2">Belongs to the dTDP-4-dehydrorhamnose reductase family.</text>
</comment>
<proteinExistence type="inferred from homology"/>
<dbReference type="PANTHER" id="PTHR10491:SF4">
    <property type="entry name" value="METHIONINE ADENOSYLTRANSFERASE 2 SUBUNIT BETA"/>
    <property type="match status" value="1"/>
</dbReference>
<keyword evidence="2" id="KW-0521">NADP</keyword>
<reference evidence="5" key="1">
    <citation type="journal article" date="2019" name="Int. J. Syst. Evol. Microbiol.">
        <title>The Global Catalogue of Microorganisms (GCM) 10K type strain sequencing project: providing services to taxonomists for standard genome sequencing and annotation.</title>
        <authorList>
            <consortium name="The Broad Institute Genomics Platform"/>
            <consortium name="The Broad Institute Genome Sequencing Center for Infectious Disease"/>
            <person name="Wu L."/>
            <person name="Ma J."/>
        </authorList>
    </citation>
    <scope>NUCLEOTIDE SEQUENCE [LARGE SCALE GENOMIC DNA]</scope>
    <source>
        <strain evidence="5">JCM 18952</strain>
    </source>
</reference>
<evidence type="ECO:0000313" key="4">
    <source>
        <dbReference type="EMBL" id="GAA5227781.1"/>
    </source>
</evidence>
<evidence type="ECO:0000256" key="2">
    <source>
        <dbReference type="RuleBase" id="RU364082"/>
    </source>
</evidence>
<evidence type="ECO:0000259" key="3">
    <source>
        <dbReference type="Pfam" id="PF04321"/>
    </source>
</evidence>
<protein>
    <recommendedName>
        <fullName evidence="2">dTDP-4-dehydrorhamnose reductase</fullName>
        <ecNumber evidence="2">1.1.1.133</ecNumber>
    </recommendedName>
</protein>
<accession>A0ABP9TMA3</accession>
<comment type="pathway">
    <text evidence="2">Carbohydrate biosynthesis; dTDP-L-rhamnose biosynthesis.</text>
</comment>
<comment type="caution">
    <text evidence="4">The sequence shown here is derived from an EMBL/GenBank/DDBJ whole genome shotgun (WGS) entry which is preliminary data.</text>
</comment>
<dbReference type="EC" id="1.1.1.133" evidence="2"/>
<evidence type="ECO:0000256" key="1">
    <source>
        <dbReference type="ARBA" id="ARBA00010944"/>
    </source>
</evidence>
<feature type="domain" description="RmlD-like substrate binding" evidence="3">
    <location>
        <begin position="3"/>
        <end position="241"/>
    </location>
</feature>
<comment type="function">
    <text evidence="2">Catalyzes the reduction of dTDP-6-deoxy-L-lyxo-4-hexulose to yield dTDP-L-rhamnose.</text>
</comment>
<dbReference type="Pfam" id="PF04321">
    <property type="entry name" value="RmlD_sub_bind"/>
    <property type="match status" value="1"/>
</dbReference>
<dbReference type="EMBL" id="BAABLK010000034">
    <property type="protein sequence ID" value="GAA5227781.1"/>
    <property type="molecule type" value="Genomic_DNA"/>
</dbReference>
<dbReference type="InterPro" id="IPR005913">
    <property type="entry name" value="dTDP_dehydrorham_reduct"/>
</dbReference>
<evidence type="ECO:0000313" key="5">
    <source>
        <dbReference type="Proteomes" id="UP001501257"/>
    </source>
</evidence>
<dbReference type="RefSeq" id="WP_210100178.1">
    <property type="nucleotide sequence ID" value="NZ_BAABLK010000034.1"/>
</dbReference>
<keyword evidence="2" id="KW-0560">Oxidoreductase</keyword>
<gene>
    <name evidence="4" type="ORF">GCM10025778_23140</name>
</gene>
<dbReference type="SUPFAM" id="SSF51735">
    <property type="entry name" value="NAD(P)-binding Rossmann-fold domains"/>
    <property type="match status" value="1"/>
</dbReference>
<organism evidence="4 5">
    <name type="scientific">Paeniglutamicibacter antarcticus</name>
    <dbReference type="NCBI Taxonomy" id="494023"/>
    <lineage>
        <taxon>Bacteria</taxon>
        <taxon>Bacillati</taxon>
        <taxon>Actinomycetota</taxon>
        <taxon>Actinomycetes</taxon>
        <taxon>Micrococcales</taxon>
        <taxon>Micrococcaceae</taxon>
        <taxon>Paeniglutamicibacter</taxon>
    </lineage>
</organism>
<keyword evidence="5" id="KW-1185">Reference proteome</keyword>
<name>A0ABP9TMA3_9MICC</name>
<dbReference type="PANTHER" id="PTHR10491">
    <property type="entry name" value="DTDP-4-DEHYDRORHAMNOSE REDUCTASE"/>
    <property type="match status" value="1"/>
</dbReference>
<dbReference type="Gene3D" id="3.40.50.720">
    <property type="entry name" value="NAD(P)-binding Rossmann-like Domain"/>
    <property type="match status" value="1"/>
</dbReference>